<gene>
    <name evidence="7" type="ORF">DY114_00405</name>
    <name evidence="8" type="ORF">DY130_04895</name>
</gene>
<proteinExistence type="inferred from homology"/>
<feature type="transmembrane region" description="Helical" evidence="6">
    <location>
        <begin position="74"/>
        <end position="93"/>
    </location>
</feature>
<feature type="transmembrane region" description="Helical" evidence="6">
    <location>
        <begin position="193"/>
        <end position="215"/>
    </location>
</feature>
<dbReference type="InterPro" id="IPR002781">
    <property type="entry name" value="TM_pro_TauE-like"/>
</dbReference>
<accession>A0A9Q8INB1</accession>
<dbReference type="Pfam" id="PF01925">
    <property type="entry name" value="TauE"/>
    <property type="match status" value="1"/>
</dbReference>
<dbReference type="EMBL" id="QUBG01000004">
    <property type="protein sequence ID" value="TPR43772.1"/>
    <property type="molecule type" value="Genomic_DNA"/>
</dbReference>
<dbReference type="AlphaFoldDB" id="A0A9Q8INB1"/>
<keyword evidence="5 6" id="KW-0472">Membrane</keyword>
<evidence type="ECO:0000256" key="5">
    <source>
        <dbReference type="ARBA" id="ARBA00023136"/>
    </source>
</evidence>
<keyword evidence="4 6" id="KW-1133">Transmembrane helix</keyword>
<evidence type="ECO:0000313" key="8">
    <source>
        <dbReference type="EMBL" id="TPR43772.1"/>
    </source>
</evidence>
<evidence type="ECO:0000256" key="6">
    <source>
        <dbReference type="RuleBase" id="RU363041"/>
    </source>
</evidence>
<feature type="transmembrane region" description="Helical" evidence="6">
    <location>
        <begin position="42"/>
        <end position="62"/>
    </location>
</feature>
<keyword evidence="9" id="KW-1185">Reference proteome</keyword>
<dbReference type="EMBL" id="QUAV01000001">
    <property type="protein sequence ID" value="TPR26193.1"/>
    <property type="molecule type" value="Genomic_DNA"/>
</dbReference>
<comment type="similarity">
    <text evidence="2 6">Belongs to the 4-toluene sulfonate uptake permease (TSUP) (TC 2.A.102) family.</text>
</comment>
<feature type="transmembrane region" description="Helical" evidence="6">
    <location>
        <begin position="7"/>
        <end position="30"/>
    </location>
</feature>
<name>A0A9Q8INB1_9LACO</name>
<keyword evidence="6" id="KW-1003">Cell membrane</keyword>
<evidence type="ECO:0000313" key="10">
    <source>
        <dbReference type="Proteomes" id="UP000784700"/>
    </source>
</evidence>
<feature type="transmembrane region" description="Helical" evidence="6">
    <location>
        <begin position="168"/>
        <end position="186"/>
    </location>
</feature>
<dbReference type="Proteomes" id="UP000777560">
    <property type="component" value="Unassembled WGS sequence"/>
</dbReference>
<dbReference type="PANTHER" id="PTHR43701:SF2">
    <property type="entry name" value="MEMBRANE TRANSPORTER PROTEIN YJNA-RELATED"/>
    <property type="match status" value="1"/>
</dbReference>
<evidence type="ECO:0000256" key="3">
    <source>
        <dbReference type="ARBA" id="ARBA00022692"/>
    </source>
</evidence>
<evidence type="ECO:0000256" key="1">
    <source>
        <dbReference type="ARBA" id="ARBA00004141"/>
    </source>
</evidence>
<reference evidence="8 9" key="1">
    <citation type="submission" date="2018-08" db="EMBL/GenBank/DDBJ databases">
        <title>Comparative genomics of wild bee and flower associated Lactobacillus reveals potential adaptation to the bee host.</title>
        <authorList>
            <person name="Vuong H.Q."/>
            <person name="Mcfrederick Q.S."/>
        </authorList>
    </citation>
    <scope>NUCLEOTIDE SEQUENCE</scope>
    <source>
        <strain evidence="7 9">HV_13</strain>
        <strain evidence="8">HV_63</strain>
    </source>
</reference>
<feature type="transmembrane region" description="Helical" evidence="6">
    <location>
        <begin position="130"/>
        <end position="148"/>
    </location>
</feature>
<dbReference type="PANTHER" id="PTHR43701">
    <property type="entry name" value="MEMBRANE TRANSPORTER PROTEIN MJ0441-RELATED"/>
    <property type="match status" value="1"/>
</dbReference>
<sequence length="244" mass="25995">MTFILLFLGFIIGGFVIIMGGGGAALYLGILTSLVGASPATAAATSLYTSIPSLLIGSYSHYRTGNMKFKYGNRMLMTAVPFTIIGSILSKFIPESVYSWLIFIVFFILGIQVLYQSFHPSKKQKQLNPKVAYFYGTLSGLMVGIAGMSGGGPIVSGLLVMGLTMQEAAATSSYILIITSIVGFLSHASTGHVAWYAGTMLLIGAIIGAAIMPYLLSKYDPNKVTKVLRPVMGVIMLIMAFTSI</sequence>
<dbReference type="InterPro" id="IPR051598">
    <property type="entry name" value="TSUP/Inactive_protease-like"/>
</dbReference>
<dbReference type="GO" id="GO:0005886">
    <property type="term" value="C:plasma membrane"/>
    <property type="evidence" value="ECO:0007669"/>
    <property type="project" value="UniProtKB-SubCell"/>
</dbReference>
<dbReference type="RefSeq" id="WP_105964165.1">
    <property type="nucleotide sequence ID" value="NZ_POSO01000002.1"/>
</dbReference>
<keyword evidence="3 6" id="KW-0812">Transmembrane</keyword>
<feature type="transmembrane region" description="Helical" evidence="6">
    <location>
        <begin position="99"/>
        <end position="118"/>
    </location>
</feature>
<comment type="caution">
    <text evidence="8">The sequence shown here is derived from an EMBL/GenBank/DDBJ whole genome shotgun (WGS) entry which is preliminary data.</text>
</comment>
<evidence type="ECO:0000313" key="7">
    <source>
        <dbReference type="EMBL" id="TPR26193.1"/>
    </source>
</evidence>
<evidence type="ECO:0000313" key="9">
    <source>
        <dbReference type="Proteomes" id="UP000777560"/>
    </source>
</evidence>
<evidence type="ECO:0000256" key="2">
    <source>
        <dbReference type="ARBA" id="ARBA00009142"/>
    </source>
</evidence>
<organism evidence="8 10">
    <name type="scientific">Apilactobacillus micheneri</name>
    <dbReference type="NCBI Taxonomy" id="1899430"/>
    <lineage>
        <taxon>Bacteria</taxon>
        <taxon>Bacillati</taxon>
        <taxon>Bacillota</taxon>
        <taxon>Bacilli</taxon>
        <taxon>Lactobacillales</taxon>
        <taxon>Lactobacillaceae</taxon>
        <taxon>Apilactobacillus</taxon>
    </lineage>
</organism>
<dbReference type="Proteomes" id="UP000784700">
    <property type="component" value="Unassembled WGS sequence"/>
</dbReference>
<protein>
    <recommendedName>
        <fullName evidence="6">Probable membrane transporter protein</fullName>
    </recommendedName>
</protein>
<comment type="subcellular location">
    <subcellularLocation>
        <location evidence="6">Cell membrane</location>
        <topology evidence="6">Multi-pass membrane protein</topology>
    </subcellularLocation>
    <subcellularLocation>
        <location evidence="1">Membrane</location>
        <topology evidence="1">Multi-pass membrane protein</topology>
    </subcellularLocation>
</comment>
<evidence type="ECO:0000256" key="4">
    <source>
        <dbReference type="ARBA" id="ARBA00022989"/>
    </source>
</evidence>